<dbReference type="Proteomes" id="UP001345963">
    <property type="component" value="Unassembled WGS sequence"/>
</dbReference>
<reference evidence="1 2" key="1">
    <citation type="submission" date="2021-07" db="EMBL/GenBank/DDBJ databases">
        <authorList>
            <person name="Palmer J.M."/>
        </authorList>
    </citation>
    <scope>NUCLEOTIDE SEQUENCE [LARGE SCALE GENOMIC DNA]</scope>
    <source>
        <strain evidence="1 2">AT_MEX2019</strain>
        <tissue evidence="1">Muscle</tissue>
    </source>
</reference>
<evidence type="ECO:0000313" key="2">
    <source>
        <dbReference type="Proteomes" id="UP001345963"/>
    </source>
</evidence>
<dbReference type="EMBL" id="JAHUTI010052211">
    <property type="protein sequence ID" value="MED6249468.1"/>
    <property type="molecule type" value="Genomic_DNA"/>
</dbReference>
<keyword evidence="2" id="KW-1185">Reference proteome</keyword>
<name>A0ABU7BGD1_9TELE</name>
<accession>A0ABU7BGD1</accession>
<gene>
    <name evidence="1" type="ORF">ATANTOWER_014600</name>
</gene>
<sequence>MEGHTATILGCLHSGYRDLSNDTLVKSLLPPIRKPLICPSPALSSDRLRSQNEPHKRLGAKIMKIYTLSYSSLLEVYWHTQWTLSKVKLLGPLTFPYPRYETPKLLPEFHFSIFYMNNVTIFSCLFLCDP</sequence>
<protein>
    <submittedName>
        <fullName evidence="1">Uncharacterized protein</fullName>
    </submittedName>
</protein>
<proteinExistence type="predicted"/>
<evidence type="ECO:0000313" key="1">
    <source>
        <dbReference type="EMBL" id="MED6249468.1"/>
    </source>
</evidence>
<organism evidence="1 2">
    <name type="scientific">Ataeniobius toweri</name>
    <dbReference type="NCBI Taxonomy" id="208326"/>
    <lineage>
        <taxon>Eukaryota</taxon>
        <taxon>Metazoa</taxon>
        <taxon>Chordata</taxon>
        <taxon>Craniata</taxon>
        <taxon>Vertebrata</taxon>
        <taxon>Euteleostomi</taxon>
        <taxon>Actinopterygii</taxon>
        <taxon>Neopterygii</taxon>
        <taxon>Teleostei</taxon>
        <taxon>Neoteleostei</taxon>
        <taxon>Acanthomorphata</taxon>
        <taxon>Ovalentaria</taxon>
        <taxon>Atherinomorphae</taxon>
        <taxon>Cyprinodontiformes</taxon>
        <taxon>Goodeidae</taxon>
        <taxon>Ataeniobius</taxon>
    </lineage>
</organism>
<comment type="caution">
    <text evidence="1">The sequence shown here is derived from an EMBL/GenBank/DDBJ whole genome shotgun (WGS) entry which is preliminary data.</text>
</comment>